<dbReference type="Pfam" id="PF25990">
    <property type="entry name" value="Beta-barrel_YknX"/>
    <property type="match status" value="1"/>
</dbReference>
<dbReference type="SUPFAM" id="SSF111369">
    <property type="entry name" value="HlyD-like secretion proteins"/>
    <property type="match status" value="2"/>
</dbReference>
<accession>A0A381TCY4</accession>
<evidence type="ECO:0000259" key="6">
    <source>
        <dbReference type="Pfam" id="PF25990"/>
    </source>
</evidence>
<comment type="subcellular location">
    <subcellularLocation>
        <location evidence="1">Cell envelope</location>
    </subcellularLocation>
</comment>
<evidence type="ECO:0000256" key="3">
    <source>
        <dbReference type="SAM" id="Coils"/>
    </source>
</evidence>
<feature type="domain" description="YknX-like beta-barrel" evidence="6">
    <location>
        <begin position="220"/>
        <end position="291"/>
    </location>
</feature>
<evidence type="ECO:0000256" key="4">
    <source>
        <dbReference type="SAM" id="MobiDB-lite"/>
    </source>
</evidence>
<feature type="non-terminal residue" evidence="7">
    <location>
        <position position="1"/>
    </location>
</feature>
<feature type="coiled-coil region" evidence="3">
    <location>
        <begin position="73"/>
        <end position="107"/>
    </location>
</feature>
<organism evidence="7">
    <name type="scientific">marine metagenome</name>
    <dbReference type="NCBI Taxonomy" id="408172"/>
    <lineage>
        <taxon>unclassified sequences</taxon>
        <taxon>metagenomes</taxon>
        <taxon>ecological metagenomes</taxon>
    </lineage>
</organism>
<dbReference type="PANTHER" id="PTHR32347:SF14">
    <property type="entry name" value="EFFLUX SYSTEM COMPONENT YKNX-RELATED"/>
    <property type="match status" value="1"/>
</dbReference>
<protein>
    <submittedName>
        <fullName evidence="7">Uncharacterized protein</fullName>
    </submittedName>
</protein>
<proteinExistence type="predicted"/>
<dbReference type="AlphaFoldDB" id="A0A381TCY4"/>
<sequence>YRLGEVTKGPMEVLVSSTGKVHPVLIVDVGSQVSGQVSEVLVDYNSLVSKDEVIARLDPAPFEARLEVAEADLAQAKASVTMQNASLEQLKADLVGARAAFKELEQDLERQSSLLKRKVVSQSIVDRAVASRDQSRARIDSLLAQQKRQRAQIRTTEAQVLSRAAGLRERKTELDNTVIRSPVNGVVINRAADPGQTVAASLQAPVLFTIAQDLREIHLEVSVDEADIGRVREGQKVRFTVDAYPERTYTGQVIQIRKQPVEVSNVVTYVIIVSTRNDDDTLLPGMTANVELVIGERADAIQVPSSALRFTPRGIEVPSAGGGGGSGGGGGQGGQGQGGSGGGGMRGMMQQLNENLNLNAEQQEAARAIFMEMGQSIRGLREGGMEADQMGPAIAQLRRQMTQKLEALFDPEQKRLYHQLTAEAAASRGVRGRVWTVGPEGSPVPANVMIGISDGSRTEILRGEIEPGDQVIVGESVVTG</sequence>
<dbReference type="InterPro" id="IPR050465">
    <property type="entry name" value="UPF0194_transport"/>
</dbReference>
<evidence type="ECO:0000256" key="1">
    <source>
        <dbReference type="ARBA" id="ARBA00004196"/>
    </source>
</evidence>
<dbReference type="GO" id="GO:0030313">
    <property type="term" value="C:cell envelope"/>
    <property type="evidence" value="ECO:0007669"/>
    <property type="project" value="UniProtKB-SubCell"/>
</dbReference>
<feature type="region of interest" description="Disordered" evidence="4">
    <location>
        <begin position="313"/>
        <end position="348"/>
    </location>
</feature>
<evidence type="ECO:0000256" key="2">
    <source>
        <dbReference type="ARBA" id="ARBA00023054"/>
    </source>
</evidence>
<evidence type="ECO:0000313" key="7">
    <source>
        <dbReference type="EMBL" id="SVA14022.1"/>
    </source>
</evidence>
<dbReference type="Pfam" id="PF25917">
    <property type="entry name" value="BSH_RND"/>
    <property type="match status" value="1"/>
</dbReference>
<dbReference type="Gene3D" id="2.40.50.100">
    <property type="match status" value="1"/>
</dbReference>
<name>A0A381TCY4_9ZZZZ</name>
<dbReference type="InterPro" id="IPR058625">
    <property type="entry name" value="MdtA-like_BSH"/>
</dbReference>
<dbReference type="EMBL" id="UINC01004396">
    <property type="protein sequence ID" value="SVA14022.1"/>
    <property type="molecule type" value="Genomic_DNA"/>
</dbReference>
<dbReference type="InterPro" id="IPR058636">
    <property type="entry name" value="Beta-barrel_YknX"/>
</dbReference>
<dbReference type="Gene3D" id="2.40.420.20">
    <property type="match status" value="1"/>
</dbReference>
<keyword evidence="2 3" id="KW-0175">Coiled coil</keyword>
<reference evidence="7" key="1">
    <citation type="submission" date="2018-05" db="EMBL/GenBank/DDBJ databases">
        <authorList>
            <person name="Lanie J.A."/>
            <person name="Ng W.-L."/>
            <person name="Kazmierczak K.M."/>
            <person name="Andrzejewski T.M."/>
            <person name="Davidsen T.M."/>
            <person name="Wayne K.J."/>
            <person name="Tettelin H."/>
            <person name="Glass J.I."/>
            <person name="Rusch D."/>
            <person name="Podicherti R."/>
            <person name="Tsui H.-C.T."/>
            <person name="Winkler M.E."/>
        </authorList>
    </citation>
    <scope>NUCLEOTIDE SEQUENCE</scope>
</reference>
<dbReference type="Gene3D" id="1.10.287.470">
    <property type="entry name" value="Helix hairpin bin"/>
    <property type="match status" value="2"/>
</dbReference>
<feature type="domain" description="Multidrug resistance protein MdtA-like barrel-sandwich hybrid" evidence="5">
    <location>
        <begin position="26"/>
        <end position="207"/>
    </location>
</feature>
<feature type="compositionally biased region" description="Gly residues" evidence="4">
    <location>
        <begin position="320"/>
        <end position="346"/>
    </location>
</feature>
<evidence type="ECO:0000259" key="5">
    <source>
        <dbReference type="Pfam" id="PF25917"/>
    </source>
</evidence>
<gene>
    <name evidence="7" type="ORF">METZ01_LOCUS66876</name>
</gene>
<dbReference type="Gene3D" id="2.40.30.170">
    <property type="match status" value="1"/>
</dbReference>
<dbReference type="PANTHER" id="PTHR32347">
    <property type="entry name" value="EFFLUX SYSTEM COMPONENT YKNX-RELATED"/>
    <property type="match status" value="1"/>
</dbReference>